<organism evidence="2 3">
    <name type="scientific">Elliptochloris bilobata</name>
    <dbReference type="NCBI Taxonomy" id="381761"/>
    <lineage>
        <taxon>Eukaryota</taxon>
        <taxon>Viridiplantae</taxon>
        <taxon>Chlorophyta</taxon>
        <taxon>core chlorophytes</taxon>
        <taxon>Trebouxiophyceae</taxon>
        <taxon>Trebouxiophyceae incertae sedis</taxon>
        <taxon>Elliptochloris clade</taxon>
        <taxon>Elliptochloris</taxon>
    </lineage>
</organism>
<evidence type="ECO:0000313" key="2">
    <source>
        <dbReference type="EMBL" id="KAK9822446.1"/>
    </source>
</evidence>
<name>A0AAW1QLQ5_9CHLO</name>
<dbReference type="Gene3D" id="3.90.79.10">
    <property type="entry name" value="Nucleoside Triphosphate Pyrophosphohydrolase"/>
    <property type="match status" value="1"/>
</dbReference>
<dbReference type="Pfam" id="PF00293">
    <property type="entry name" value="NUDIX"/>
    <property type="match status" value="1"/>
</dbReference>
<dbReference type="EMBL" id="JALJOU010000087">
    <property type="protein sequence ID" value="KAK9822446.1"/>
    <property type="molecule type" value="Genomic_DNA"/>
</dbReference>
<feature type="domain" description="Nudix hydrolase" evidence="1">
    <location>
        <begin position="47"/>
        <end position="189"/>
    </location>
</feature>
<evidence type="ECO:0000313" key="3">
    <source>
        <dbReference type="Proteomes" id="UP001445335"/>
    </source>
</evidence>
<accession>A0AAW1QLQ5</accession>
<dbReference type="AlphaFoldDB" id="A0AAW1QLQ5"/>
<comment type="caution">
    <text evidence="2">The sequence shown here is derived from an EMBL/GenBank/DDBJ whole genome shotgun (WGS) entry which is preliminary data.</text>
</comment>
<dbReference type="PANTHER" id="PTHR10885">
    <property type="entry name" value="ISOPENTENYL-DIPHOSPHATE DELTA-ISOMERASE"/>
    <property type="match status" value="1"/>
</dbReference>
<dbReference type="SUPFAM" id="SSF55811">
    <property type="entry name" value="Nudix"/>
    <property type="match status" value="1"/>
</dbReference>
<dbReference type="CDD" id="cd04692">
    <property type="entry name" value="NUDIX_Hydrolase"/>
    <property type="match status" value="1"/>
</dbReference>
<dbReference type="InterPro" id="IPR015797">
    <property type="entry name" value="NUDIX_hydrolase-like_dom_sf"/>
</dbReference>
<dbReference type="InterPro" id="IPR000086">
    <property type="entry name" value="NUDIX_hydrolase_dom"/>
</dbReference>
<dbReference type="PANTHER" id="PTHR10885:SF20">
    <property type="entry name" value="NUDIX HYDROLASE DOMAIN-CONTAINING PROTEIN"/>
    <property type="match status" value="1"/>
</dbReference>
<dbReference type="GO" id="GO:0005737">
    <property type="term" value="C:cytoplasm"/>
    <property type="evidence" value="ECO:0007669"/>
    <property type="project" value="TreeGrafter"/>
</dbReference>
<sequence length="239" mass="26316">MMNGHHEIVDYMSTSEDEEELFDVLRADNHQPAGHMKPRSAVHRDGDWHRAAHVWLFCQATGELLLQQRAAHKDSWPGLWDISAAGHVTAGSDAAATAQREVKEELGLSIPAEALEWLFSVTTSSVTNNGAFVNNEVQEVFLVTLAERMPPCALRLQESEVAGVRWLPAAELEARLRSGDPAHVPMAADSGYWRLFRILESRGSAAAADVRQEALEISLPGGARMKMVMTRRASQPGRS</sequence>
<gene>
    <name evidence="2" type="ORF">WJX81_000455</name>
</gene>
<protein>
    <recommendedName>
        <fullName evidence="1">Nudix hydrolase domain-containing protein</fullName>
    </recommendedName>
</protein>
<evidence type="ECO:0000259" key="1">
    <source>
        <dbReference type="PROSITE" id="PS51462"/>
    </source>
</evidence>
<dbReference type="Proteomes" id="UP001445335">
    <property type="component" value="Unassembled WGS sequence"/>
</dbReference>
<reference evidence="2 3" key="1">
    <citation type="journal article" date="2024" name="Nat. Commun.">
        <title>Phylogenomics reveals the evolutionary origins of lichenization in chlorophyte algae.</title>
        <authorList>
            <person name="Puginier C."/>
            <person name="Libourel C."/>
            <person name="Otte J."/>
            <person name="Skaloud P."/>
            <person name="Haon M."/>
            <person name="Grisel S."/>
            <person name="Petersen M."/>
            <person name="Berrin J.G."/>
            <person name="Delaux P.M."/>
            <person name="Dal Grande F."/>
            <person name="Keller J."/>
        </authorList>
    </citation>
    <scope>NUCLEOTIDE SEQUENCE [LARGE SCALE GENOMIC DNA]</scope>
    <source>
        <strain evidence="2 3">SAG 245.80</strain>
    </source>
</reference>
<dbReference type="GO" id="GO:0004452">
    <property type="term" value="F:isopentenyl-diphosphate delta-isomerase activity"/>
    <property type="evidence" value="ECO:0007669"/>
    <property type="project" value="TreeGrafter"/>
</dbReference>
<dbReference type="GO" id="GO:0009240">
    <property type="term" value="P:isopentenyl diphosphate biosynthetic process"/>
    <property type="evidence" value="ECO:0007669"/>
    <property type="project" value="TreeGrafter"/>
</dbReference>
<dbReference type="PROSITE" id="PS51462">
    <property type="entry name" value="NUDIX"/>
    <property type="match status" value="1"/>
</dbReference>
<keyword evidence="3" id="KW-1185">Reference proteome</keyword>
<proteinExistence type="predicted"/>